<keyword evidence="1" id="KW-0472">Membrane</keyword>
<feature type="transmembrane region" description="Helical" evidence="1">
    <location>
        <begin position="115"/>
        <end position="132"/>
    </location>
</feature>
<dbReference type="Proteomes" id="UP001284601">
    <property type="component" value="Unassembled WGS sequence"/>
</dbReference>
<feature type="transmembrane region" description="Helical" evidence="1">
    <location>
        <begin position="273"/>
        <end position="290"/>
    </location>
</feature>
<proteinExistence type="predicted"/>
<dbReference type="CDD" id="cd01949">
    <property type="entry name" value="GGDEF"/>
    <property type="match status" value="1"/>
</dbReference>
<reference evidence="5" key="1">
    <citation type="submission" date="2023-07" db="EMBL/GenBank/DDBJ databases">
        <title>Conexibacter stalactiti sp. nov., isolated from stalactites in a lava cave and emended description of the genus Conexibacter.</title>
        <authorList>
            <person name="Lee S.D."/>
        </authorList>
    </citation>
    <scope>NUCLEOTIDE SEQUENCE [LARGE SCALE GENOMIC DNA]</scope>
    <source>
        <strain evidence="5">KCTC 39840</strain>
    </source>
</reference>
<dbReference type="PANTHER" id="PTHR45228">
    <property type="entry name" value="CYCLIC DI-GMP PHOSPHODIESTERASE TM_0186-RELATED"/>
    <property type="match status" value="1"/>
</dbReference>
<comment type="caution">
    <text evidence="4">The sequence shown here is derived from an EMBL/GenBank/DDBJ whole genome shotgun (WGS) entry which is preliminary data.</text>
</comment>
<name>A0ABU4HR27_9ACTN</name>
<dbReference type="PROSITE" id="PS51832">
    <property type="entry name" value="HD_GYP"/>
    <property type="match status" value="1"/>
</dbReference>
<keyword evidence="1" id="KW-1133">Transmembrane helix</keyword>
<evidence type="ECO:0000259" key="2">
    <source>
        <dbReference type="PROSITE" id="PS50887"/>
    </source>
</evidence>
<feature type="transmembrane region" description="Helical" evidence="1">
    <location>
        <begin position="144"/>
        <end position="163"/>
    </location>
</feature>
<evidence type="ECO:0000313" key="5">
    <source>
        <dbReference type="Proteomes" id="UP001284601"/>
    </source>
</evidence>
<evidence type="ECO:0000259" key="3">
    <source>
        <dbReference type="PROSITE" id="PS51832"/>
    </source>
</evidence>
<dbReference type="Gene3D" id="3.30.70.270">
    <property type="match status" value="1"/>
</dbReference>
<dbReference type="InterPro" id="IPR029787">
    <property type="entry name" value="Nucleotide_cyclase"/>
</dbReference>
<dbReference type="SMART" id="SM00267">
    <property type="entry name" value="GGDEF"/>
    <property type="match status" value="1"/>
</dbReference>
<feature type="transmembrane region" description="Helical" evidence="1">
    <location>
        <begin position="24"/>
        <end position="43"/>
    </location>
</feature>
<dbReference type="InterPro" id="IPR043128">
    <property type="entry name" value="Rev_trsase/Diguanyl_cyclase"/>
</dbReference>
<evidence type="ECO:0000256" key="1">
    <source>
        <dbReference type="SAM" id="Phobius"/>
    </source>
</evidence>
<dbReference type="CDD" id="cd00077">
    <property type="entry name" value="HDc"/>
    <property type="match status" value="1"/>
</dbReference>
<feature type="transmembrane region" description="Helical" evidence="1">
    <location>
        <begin position="296"/>
        <end position="317"/>
    </location>
</feature>
<sequence length="687" mass="72792">MTDHPVIAVAVRHPGLPAHALHRVLLAATVAGLAALVAHALLPDDGEVAHILFDHALYLSLELAGVLACVARAVLVAQRRVAWGLIAAAAGCWLAGDVVWTFNEQAPHYPDVADVFYLAWYPLAAAGIVVLLTGRRDGEAARLWLDGLIGGLALAALATAVLWDELVSANGAEATKTAVELAYPIGDIALVGLVLTAFATQGWRPSRGWLLLGAGAVTVSIADTAYLVAVATGGYREGSLISVLWPAALLCCGWAAWQSWPRPDPQLMLRRELFLFPACFALVALGITFYGQLREIPLAASLLALAAMVVAVGRASANYRVHMRLLALSQQEARTDGLTGLANRRALIDDLVAALADGAASSPRTLAFFDLDGFKRYNDGFGHVAGDMLLRRLAVALRGAVGAQGTAYRLGGDEFCALLDGTHAPDGPLLRRCRDALSEHGEGFEVTTSFGVALLPSEAGDAERALGVADERMYAQKDGRRPASRRQTADVLMAVLREREPELRDHSDGVTELSLAVARRLGLAGERLDEVARAAELHDIGKIAVPEVVLHKPGPLDDDEWRLMRQHTVIGDRILSASPAMRQVALLVRASHERWDGGGYPDGLAGEAIPLGARIVAVCDAYSAMTSERPYQVPLAHEAAVAELRRCAGAQFDPRVVDAFCAVTFCAVAGPCPAAGTVRAAGSRHAA</sequence>
<dbReference type="NCBIfam" id="TIGR00254">
    <property type="entry name" value="GGDEF"/>
    <property type="match status" value="1"/>
</dbReference>
<feature type="transmembrane region" description="Helical" evidence="1">
    <location>
        <begin position="55"/>
        <end position="75"/>
    </location>
</feature>
<organism evidence="4 5">
    <name type="scientific">Conexibacter stalactiti</name>
    <dbReference type="NCBI Taxonomy" id="1940611"/>
    <lineage>
        <taxon>Bacteria</taxon>
        <taxon>Bacillati</taxon>
        <taxon>Actinomycetota</taxon>
        <taxon>Thermoleophilia</taxon>
        <taxon>Solirubrobacterales</taxon>
        <taxon>Conexibacteraceae</taxon>
        <taxon>Conexibacter</taxon>
    </lineage>
</organism>
<dbReference type="RefSeq" id="WP_318598094.1">
    <property type="nucleotide sequence ID" value="NZ_JAWSTH010000039.1"/>
</dbReference>
<dbReference type="InterPro" id="IPR052020">
    <property type="entry name" value="Cyclic_di-GMP/3'3'-cGAMP_PDE"/>
</dbReference>
<keyword evidence="1" id="KW-0812">Transmembrane</keyword>
<dbReference type="InterPro" id="IPR003607">
    <property type="entry name" value="HD/PDEase_dom"/>
</dbReference>
<accession>A0ABU4HR27</accession>
<feature type="transmembrane region" description="Helical" evidence="1">
    <location>
        <begin position="243"/>
        <end position="261"/>
    </location>
</feature>
<keyword evidence="5" id="KW-1185">Reference proteome</keyword>
<gene>
    <name evidence="4" type="ORF">R7226_15505</name>
</gene>
<dbReference type="InterPro" id="IPR037522">
    <property type="entry name" value="HD_GYP_dom"/>
</dbReference>
<feature type="transmembrane region" description="Helical" evidence="1">
    <location>
        <begin position="82"/>
        <end position="103"/>
    </location>
</feature>
<feature type="domain" description="GGDEF" evidence="2">
    <location>
        <begin position="362"/>
        <end position="488"/>
    </location>
</feature>
<dbReference type="Pfam" id="PF13487">
    <property type="entry name" value="HD_5"/>
    <property type="match status" value="1"/>
</dbReference>
<dbReference type="PROSITE" id="PS50887">
    <property type="entry name" value="GGDEF"/>
    <property type="match status" value="1"/>
</dbReference>
<dbReference type="SUPFAM" id="SSF109604">
    <property type="entry name" value="HD-domain/PDEase-like"/>
    <property type="match status" value="1"/>
</dbReference>
<dbReference type="SMART" id="SM00471">
    <property type="entry name" value="HDc"/>
    <property type="match status" value="1"/>
</dbReference>
<dbReference type="EMBL" id="JAWSTH010000039">
    <property type="protein sequence ID" value="MDW5595756.1"/>
    <property type="molecule type" value="Genomic_DNA"/>
</dbReference>
<dbReference type="Gene3D" id="1.10.3210.10">
    <property type="entry name" value="Hypothetical protein af1432"/>
    <property type="match status" value="1"/>
</dbReference>
<protein>
    <submittedName>
        <fullName evidence="4">Diguanylate cyclase</fullName>
    </submittedName>
</protein>
<reference evidence="4 5" key="2">
    <citation type="submission" date="2023-10" db="EMBL/GenBank/DDBJ databases">
        <authorList>
            <person name="Han X.F."/>
        </authorList>
    </citation>
    <scope>NUCLEOTIDE SEQUENCE [LARGE SCALE GENOMIC DNA]</scope>
    <source>
        <strain evidence="4 5">KCTC 39840</strain>
    </source>
</reference>
<dbReference type="PANTHER" id="PTHR45228:SF4">
    <property type="entry name" value="LIPOPROTEIN"/>
    <property type="match status" value="1"/>
</dbReference>
<dbReference type="InterPro" id="IPR000160">
    <property type="entry name" value="GGDEF_dom"/>
</dbReference>
<evidence type="ECO:0000313" key="4">
    <source>
        <dbReference type="EMBL" id="MDW5595756.1"/>
    </source>
</evidence>
<feature type="transmembrane region" description="Helical" evidence="1">
    <location>
        <begin position="183"/>
        <end position="203"/>
    </location>
</feature>
<feature type="transmembrane region" description="Helical" evidence="1">
    <location>
        <begin position="210"/>
        <end position="231"/>
    </location>
</feature>
<dbReference type="SUPFAM" id="SSF55073">
    <property type="entry name" value="Nucleotide cyclase"/>
    <property type="match status" value="1"/>
</dbReference>
<feature type="domain" description="HD-GYP" evidence="3">
    <location>
        <begin position="481"/>
        <end position="676"/>
    </location>
</feature>
<dbReference type="Pfam" id="PF00990">
    <property type="entry name" value="GGDEF"/>
    <property type="match status" value="1"/>
</dbReference>